<evidence type="ECO:0000313" key="2">
    <source>
        <dbReference type="EMBL" id="KAK1731313.1"/>
    </source>
</evidence>
<protein>
    <submittedName>
        <fullName evidence="2">Uncharacterized protein</fullName>
    </submittedName>
</protein>
<feature type="transmembrane region" description="Helical" evidence="1">
    <location>
        <begin position="20"/>
        <end position="45"/>
    </location>
</feature>
<keyword evidence="1" id="KW-0472">Membrane</keyword>
<keyword evidence="1" id="KW-1133">Transmembrane helix</keyword>
<evidence type="ECO:0000313" key="3">
    <source>
        <dbReference type="Proteomes" id="UP001244207"/>
    </source>
</evidence>
<evidence type="ECO:0000256" key="1">
    <source>
        <dbReference type="SAM" id="Phobius"/>
    </source>
</evidence>
<dbReference type="AlphaFoldDB" id="A0AAD8XQ07"/>
<accession>A0AAD8XQ07</accession>
<sequence length="110" mass="12588">MQGYRVHGLFSGLRNIYAGIMLPPLLLVHLSISLGSSGFLFYPSLQRLRRAKRFRRDILLLASWRRMFGEHSCCRRGKNVGKGRCVPGFKWKPRKGLVGFFCSQSETVTL</sequence>
<name>A0AAD8XQ07_GLOAC</name>
<gene>
    <name evidence="2" type="ORF">BDZ83DRAFT_245191</name>
</gene>
<dbReference type="EMBL" id="JAHMHS010000003">
    <property type="protein sequence ID" value="KAK1731313.1"/>
    <property type="molecule type" value="Genomic_DNA"/>
</dbReference>
<comment type="caution">
    <text evidence="2">The sequence shown here is derived from an EMBL/GenBank/DDBJ whole genome shotgun (WGS) entry which is preliminary data.</text>
</comment>
<organism evidence="2 3">
    <name type="scientific">Glomerella acutata</name>
    <name type="common">Colletotrichum acutatum</name>
    <dbReference type="NCBI Taxonomy" id="27357"/>
    <lineage>
        <taxon>Eukaryota</taxon>
        <taxon>Fungi</taxon>
        <taxon>Dikarya</taxon>
        <taxon>Ascomycota</taxon>
        <taxon>Pezizomycotina</taxon>
        <taxon>Sordariomycetes</taxon>
        <taxon>Hypocreomycetidae</taxon>
        <taxon>Glomerellales</taxon>
        <taxon>Glomerellaceae</taxon>
        <taxon>Colletotrichum</taxon>
        <taxon>Colletotrichum acutatum species complex</taxon>
    </lineage>
</organism>
<dbReference type="GeneID" id="85385795"/>
<proteinExistence type="predicted"/>
<keyword evidence="3" id="KW-1185">Reference proteome</keyword>
<keyword evidence="1" id="KW-0812">Transmembrane</keyword>
<dbReference type="Proteomes" id="UP001244207">
    <property type="component" value="Unassembled WGS sequence"/>
</dbReference>
<dbReference type="RefSeq" id="XP_060371368.1">
    <property type="nucleotide sequence ID" value="XM_060501896.1"/>
</dbReference>
<reference evidence="2" key="1">
    <citation type="submission" date="2021-12" db="EMBL/GenBank/DDBJ databases">
        <title>Comparative genomics, transcriptomics and evolutionary studies reveal genomic signatures of adaptation to plant cell wall in hemibiotrophic fungi.</title>
        <authorList>
            <consortium name="DOE Joint Genome Institute"/>
            <person name="Baroncelli R."/>
            <person name="Diaz J.F."/>
            <person name="Benocci T."/>
            <person name="Peng M."/>
            <person name="Battaglia E."/>
            <person name="Haridas S."/>
            <person name="Andreopoulos W."/>
            <person name="Labutti K."/>
            <person name="Pangilinan J."/>
            <person name="Floch G.L."/>
            <person name="Makela M.R."/>
            <person name="Henrissat B."/>
            <person name="Grigoriev I.V."/>
            <person name="Crouch J.A."/>
            <person name="De Vries R.P."/>
            <person name="Sukno S.A."/>
            <person name="Thon M.R."/>
        </authorList>
    </citation>
    <scope>NUCLEOTIDE SEQUENCE</scope>
    <source>
        <strain evidence="2">CBS 112980</strain>
    </source>
</reference>